<name>A0A177AU34_9BILA</name>
<dbReference type="Proteomes" id="UP000078046">
    <property type="component" value="Unassembled WGS sequence"/>
</dbReference>
<proteinExistence type="predicted"/>
<dbReference type="AlphaFoldDB" id="A0A177AU34"/>
<comment type="caution">
    <text evidence="1">The sequence shown here is derived from an EMBL/GenBank/DDBJ whole genome shotgun (WGS) entry which is preliminary data.</text>
</comment>
<gene>
    <name evidence="1" type="ORF">A3Q56_07280</name>
</gene>
<organism evidence="1 2">
    <name type="scientific">Intoshia linei</name>
    <dbReference type="NCBI Taxonomy" id="1819745"/>
    <lineage>
        <taxon>Eukaryota</taxon>
        <taxon>Metazoa</taxon>
        <taxon>Spiralia</taxon>
        <taxon>Lophotrochozoa</taxon>
        <taxon>Mesozoa</taxon>
        <taxon>Orthonectida</taxon>
        <taxon>Rhopaluridae</taxon>
        <taxon>Intoshia</taxon>
    </lineage>
</organism>
<protein>
    <submittedName>
        <fullName evidence="1">Uncharacterized protein</fullName>
    </submittedName>
</protein>
<reference evidence="1 2" key="1">
    <citation type="submission" date="2016-04" db="EMBL/GenBank/DDBJ databases">
        <title>The genome of Intoshia linei affirms orthonectids as highly simplified spiralians.</title>
        <authorList>
            <person name="Mikhailov K.V."/>
            <person name="Slusarev G.S."/>
            <person name="Nikitin M.A."/>
            <person name="Logacheva M.D."/>
            <person name="Penin A."/>
            <person name="Aleoshin V."/>
            <person name="Panchin Y.V."/>
        </authorList>
    </citation>
    <scope>NUCLEOTIDE SEQUENCE [LARGE SCALE GENOMIC DNA]</scope>
    <source>
        <strain evidence="1">Intl2013</strain>
        <tissue evidence="1">Whole animal</tissue>
    </source>
</reference>
<accession>A0A177AU34</accession>
<evidence type="ECO:0000313" key="1">
    <source>
        <dbReference type="EMBL" id="OAF65012.1"/>
    </source>
</evidence>
<dbReference type="EMBL" id="LWCA01001494">
    <property type="protein sequence ID" value="OAF65012.1"/>
    <property type="molecule type" value="Genomic_DNA"/>
</dbReference>
<keyword evidence="2" id="KW-1185">Reference proteome</keyword>
<sequence length="33" mass="3621">MNKSISPQSIGSIKYCSSNDTPIYASTPFNQQI</sequence>
<evidence type="ECO:0000313" key="2">
    <source>
        <dbReference type="Proteomes" id="UP000078046"/>
    </source>
</evidence>